<sequence length="44" mass="5219">MVSYSSLALVSARKEGCERLIITTQKMVHFYKKWLQQAREYVLI</sequence>
<dbReference type="AlphaFoldDB" id="A0A8T0NLT4"/>
<evidence type="ECO:0000313" key="2">
    <source>
        <dbReference type="Proteomes" id="UP000823388"/>
    </source>
</evidence>
<comment type="caution">
    <text evidence="1">The sequence shown here is derived from an EMBL/GenBank/DDBJ whole genome shotgun (WGS) entry which is preliminary data.</text>
</comment>
<protein>
    <submittedName>
        <fullName evidence="1">Uncharacterized protein</fullName>
    </submittedName>
</protein>
<evidence type="ECO:0000313" key="1">
    <source>
        <dbReference type="EMBL" id="KAG2549828.1"/>
    </source>
</evidence>
<dbReference type="Proteomes" id="UP000823388">
    <property type="component" value="Chromosome 9K"/>
</dbReference>
<name>A0A8T0NLT4_PANVG</name>
<reference evidence="1 2" key="1">
    <citation type="submission" date="2020-05" db="EMBL/GenBank/DDBJ databases">
        <title>WGS assembly of Panicum virgatum.</title>
        <authorList>
            <person name="Lovell J.T."/>
            <person name="Jenkins J."/>
            <person name="Shu S."/>
            <person name="Juenger T.E."/>
            <person name="Schmutz J."/>
        </authorList>
    </citation>
    <scope>NUCLEOTIDE SEQUENCE [LARGE SCALE GENOMIC DNA]</scope>
    <source>
        <strain evidence="2">cv. AP13</strain>
    </source>
</reference>
<keyword evidence="2" id="KW-1185">Reference proteome</keyword>
<organism evidence="1 2">
    <name type="scientific">Panicum virgatum</name>
    <name type="common">Blackwell switchgrass</name>
    <dbReference type="NCBI Taxonomy" id="38727"/>
    <lineage>
        <taxon>Eukaryota</taxon>
        <taxon>Viridiplantae</taxon>
        <taxon>Streptophyta</taxon>
        <taxon>Embryophyta</taxon>
        <taxon>Tracheophyta</taxon>
        <taxon>Spermatophyta</taxon>
        <taxon>Magnoliopsida</taxon>
        <taxon>Liliopsida</taxon>
        <taxon>Poales</taxon>
        <taxon>Poaceae</taxon>
        <taxon>PACMAD clade</taxon>
        <taxon>Panicoideae</taxon>
        <taxon>Panicodae</taxon>
        <taxon>Paniceae</taxon>
        <taxon>Panicinae</taxon>
        <taxon>Panicum</taxon>
        <taxon>Panicum sect. Hiantes</taxon>
    </lineage>
</organism>
<dbReference type="EMBL" id="CM029053">
    <property type="protein sequence ID" value="KAG2549828.1"/>
    <property type="molecule type" value="Genomic_DNA"/>
</dbReference>
<gene>
    <name evidence="1" type="ORF">PVAP13_9KG257413</name>
</gene>
<accession>A0A8T0NLT4</accession>
<proteinExistence type="predicted"/>